<feature type="chain" id="PRO_5039407745" evidence="4">
    <location>
        <begin position="20"/>
        <end position="319"/>
    </location>
</feature>
<dbReference type="PANTHER" id="PTHR46847:SF1">
    <property type="entry name" value="D-ALLOSE-BINDING PERIPLASMIC PROTEIN-RELATED"/>
    <property type="match status" value="1"/>
</dbReference>
<evidence type="ECO:0000259" key="5">
    <source>
        <dbReference type="Pfam" id="PF13407"/>
    </source>
</evidence>
<comment type="caution">
    <text evidence="6">The sequence shown here is derived from an EMBL/GenBank/DDBJ whole genome shotgun (WGS) entry which is preliminary data.</text>
</comment>
<feature type="domain" description="Periplasmic binding protein" evidence="5">
    <location>
        <begin position="37"/>
        <end position="292"/>
    </location>
</feature>
<evidence type="ECO:0000256" key="1">
    <source>
        <dbReference type="ARBA" id="ARBA00004196"/>
    </source>
</evidence>
<reference evidence="6 7" key="1">
    <citation type="submission" date="2018-03" db="EMBL/GenBank/DDBJ databases">
        <title>Genome sequence of Clostridium vincentii DSM 10228.</title>
        <authorList>
            <person name="Poehlein A."/>
            <person name="Daniel R."/>
        </authorList>
    </citation>
    <scope>NUCLEOTIDE SEQUENCE [LARGE SCALE GENOMIC DNA]</scope>
    <source>
        <strain evidence="6 7">DSM 10228</strain>
    </source>
</reference>
<dbReference type="SUPFAM" id="SSF53822">
    <property type="entry name" value="Periplasmic binding protein-like I"/>
    <property type="match status" value="1"/>
</dbReference>
<proteinExistence type="inferred from homology"/>
<keyword evidence="7" id="KW-1185">Reference proteome</keyword>
<dbReference type="OrthoDB" id="9769193at2"/>
<dbReference type="PROSITE" id="PS51257">
    <property type="entry name" value="PROKAR_LIPOPROTEIN"/>
    <property type="match status" value="1"/>
</dbReference>
<comment type="similarity">
    <text evidence="2">Belongs to the bacterial solute-binding protein 2 family.</text>
</comment>
<dbReference type="GO" id="GO:0030313">
    <property type="term" value="C:cell envelope"/>
    <property type="evidence" value="ECO:0007669"/>
    <property type="project" value="UniProtKB-SubCell"/>
</dbReference>
<dbReference type="Proteomes" id="UP000239471">
    <property type="component" value="Unassembled WGS sequence"/>
</dbReference>
<dbReference type="GO" id="GO:0030246">
    <property type="term" value="F:carbohydrate binding"/>
    <property type="evidence" value="ECO:0007669"/>
    <property type="project" value="UniProtKB-ARBA"/>
</dbReference>
<dbReference type="PANTHER" id="PTHR46847">
    <property type="entry name" value="D-ALLOSE-BINDING PERIPLASMIC PROTEIN-RELATED"/>
    <property type="match status" value="1"/>
</dbReference>
<gene>
    <name evidence="6" type="primary">rbsB_1</name>
    <name evidence="6" type="ORF">CLVI_02740</name>
</gene>
<dbReference type="RefSeq" id="WP_106058314.1">
    <property type="nucleotide sequence ID" value="NZ_PVXQ01000002.1"/>
</dbReference>
<dbReference type="InterPro" id="IPR028082">
    <property type="entry name" value="Peripla_BP_I"/>
</dbReference>
<sequence length="319" mass="35203">MKKFLLMALITIMMISSFTGCEQRTNDTLKATKKIKIGVCLSNFNNKYTSYLLDEMKNYSESLNNAEVVYVDSKNDSNIQLSQVENLISQGVDVIVVNPVYTDASKSITDKAKAAKIPIISIMIPFKNQNDAACFIAPDSEQTGLLQMEYLAKKMNFKGNVAIMMGPMGDNAQRLRTKAYHEVIAKYPDMKLVAEQTAQWDRARGMALMENWLQSGKEIDVVASNNDEMAIGALKAIEAAGKLGEITIGGMDATPEALDYLKSGKLAVTVFQDATKLGQCSIETAVKVAKGENVEKIINIQNELVTPENADEYIAKWKK</sequence>
<evidence type="ECO:0000256" key="3">
    <source>
        <dbReference type="ARBA" id="ARBA00022729"/>
    </source>
</evidence>
<accession>A0A2T0BKD1</accession>
<dbReference type="Gene3D" id="3.40.50.2300">
    <property type="match status" value="2"/>
</dbReference>
<dbReference type="AlphaFoldDB" id="A0A2T0BKD1"/>
<evidence type="ECO:0000256" key="2">
    <source>
        <dbReference type="ARBA" id="ARBA00007639"/>
    </source>
</evidence>
<dbReference type="InterPro" id="IPR025997">
    <property type="entry name" value="SBP_2_dom"/>
</dbReference>
<evidence type="ECO:0000256" key="4">
    <source>
        <dbReference type="SAM" id="SignalP"/>
    </source>
</evidence>
<evidence type="ECO:0000313" key="7">
    <source>
        <dbReference type="Proteomes" id="UP000239471"/>
    </source>
</evidence>
<name>A0A2T0BKD1_9CLOT</name>
<dbReference type="CDD" id="cd06301">
    <property type="entry name" value="PBP1_rhizopine_binding-like"/>
    <property type="match status" value="1"/>
</dbReference>
<dbReference type="EMBL" id="PVXQ01000002">
    <property type="protein sequence ID" value="PRR84348.1"/>
    <property type="molecule type" value="Genomic_DNA"/>
</dbReference>
<protein>
    <submittedName>
        <fullName evidence="6">D-ribose-binding periplasmic protein</fullName>
    </submittedName>
</protein>
<organism evidence="6 7">
    <name type="scientific">Clostridium vincentii</name>
    <dbReference type="NCBI Taxonomy" id="52704"/>
    <lineage>
        <taxon>Bacteria</taxon>
        <taxon>Bacillati</taxon>
        <taxon>Bacillota</taxon>
        <taxon>Clostridia</taxon>
        <taxon>Eubacteriales</taxon>
        <taxon>Clostridiaceae</taxon>
        <taxon>Clostridium</taxon>
    </lineage>
</organism>
<feature type="signal peptide" evidence="4">
    <location>
        <begin position="1"/>
        <end position="19"/>
    </location>
</feature>
<dbReference type="Pfam" id="PF13407">
    <property type="entry name" value="Peripla_BP_4"/>
    <property type="match status" value="1"/>
</dbReference>
<evidence type="ECO:0000313" key="6">
    <source>
        <dbReference type="EMBL" id="PRR84348.1"/>
    </source>
</evidence>
<comment type="subcellular location">
    <subcellularLocation>
        <location evidence="1">Cell envelope</location>
    </subcellularLocation>
</comment>
<keyword evidence="3 4" id="KW-0732">Signal</keyword>